<organism evidence="2 3">
    <name type="scientific">Prorocentrum cordatum</name>
    <dbReference type="NCBI Taxonomy" id="2364126"/>
    <lineage>
        <taxon>Eukaryota</taxon>
        <taxon>Sar</taxon>
        <taxon>Alveolata</taxon>
        <taxon>Dinophyceae</taxon>
        <taxon>Prorocentrales</taxon>
        <taxon>Prorocentraceae</taxon>
        <taxon>Prorocentrum</taxon>
    </lineage>
</organism>
<sequence length="262" mass="27191">MVLEGRELAREERRRRRLPAGLGAHLGEGPVMMVDWHGDECGLGAGVLEAARRRLRGKRDFASAPQAPEAPGDEAAARPAWGPPPLEDADAVLLVAELHAGGGLQLGDEVAATSGDVAVGSKVIGSRHDGRPVLCERVAVGDVAASLADAFANAGRAAGRGALVEAAPPAAEAPLDLRDLARAGPAGVGGVETPREGGDAVGREDVRALSMEWNEQGARFKEWRRAVGESCEEPLDGLELRGAGTALHLCQRFAQHGGDPKT</sequence>
<name>A0ABN9QYJ8_9DINO</name>
<keyword evidence="3" id="KW-1185">Reference proteome</keyword>
<dbReference type="Proteomes" id="UP001189429">
    <property type="component" value="Unassembled WGS sequence"/>
</dbReference>
<feature type="region of interest" description="Disordered" evidence="1">
    <location>
        <begin position="59"/>
        <end position="83"/>
    </location>
</feature>
<protein>
    <submittedName>
        <fullName evidence="2">Uncharacterized protein</fullName>
    </submittedName>
</protein>
<evidence type="ECO:0000313" key="3">
    <source>
        <dbReference type="Proteomes" id="UP001189429"/>
    </source>
</evidence>
<accession>A0ABN9QYJ8</accession>
<gene>
    <name evidence="2" type="ORF">PCOR1329_LOCUS15732</name>
</gene>
<evidence type="ECO:0000313" key="2">
    <source>
        <dbReference type="EMBL" id="CAK0810958.1"/>
    </source>
</evidence>
<proteinExistence type="predicted"/>
<dbReference type="EMBL" id="CAUYUJ010004781">
    <property type="protein sequence ID" value="CAK0810958.1"/>
    <property type="molecule type" value="Genomic_DNA"/>
</dbReference>
<evidence type="ECO:0000256" key="1">
    <source>
        <dbReference type="SAM" id="MobiDB-lite"/>
    </source>
</evidence>
<reference evidence="2" key="1">
    <citation type="submission" date="2023-10" db="EMBL/GenBank/DDBJ databases">
        <authorList>
            <person name="Chen Y."/>
            <person name="Shah S."/>
            <person name="Dougan E. K."/>
            <person name="Thang M."/>
            <person name="Chan C."/>
        </authorList>
    </citation>
    <scope>NUCLEOTIDE SEQUENCE [LARGE SCALE GENOMIC DNA]</scope>
</reference>
<comment type="caution">
    <text evidence="2">The sequence shown here is derived from an EMBL/GenBank/DDBJ whole genome shotgun (WGS) entry which is preliminary data.</text>
</comment>